<dbReference type="STRING" id="1429867.A0A0G4PXK9"/>
<feature type="binding site" description="axial binding residue" evidence="5">
    <location>
        <position position="481"/>
    </location>
    <ligand>
        <name>heme</name>
        <dbReference type="ChEBI" id="CHEBI:30413"/>
    </ligand>
    <ligandPart>
        <name>Fe</name>
        <dbReference type="ChEBI" id="CHEBI:18248"/>
    </ligandPart>
</feature>
<keyword evidence="6" id="KW-0472">Membrane</keyword>
<feature type="chain" id="PRO_5005195822" evidence="7">
    <location>
        <begin position="21"/>
        <end position="949"/>
    </location>
</feature>
<dbReference type="InterPro" id="IPR008183">
    <property type="entry name" value="Aldose_1/G6P_1-epimerase"/>
</dbReference>
<comment type="cofactor">
    <cofactor evidence="1 5">
        <name>heme</name>
        <dbReference type="ChEBI" id="CHEBI:30413"/>
    </cofactor>
</comment>
<dbReference type="Proteomes" id="UP000053732">
    <property type="component" value="Unassembled WGS sequence"/>
</dbReference>
<dbReference type="PANTHER" id="PTHR24305:SF227">
    <property type="entry name" value="P450, PUTATIVE (EUROFUNG)-RELATED"/>
    <property type="match status" value="1"/>
</dbReference>
<sequence length="949" mass="106363">MRSFLEIWLCMLTLTVVGIAHQAFVGGSYTGLLFKVLGAEMCAFVGFWVYWMILYPQYFTPFRDLPTPSHRTIWTGNYPVLFPDNAWVPLRKIVEDTPNEGLLRIYSALNGEVLLATSPAAIRDMLTVNAFDYAHQNLVKIAIKRFTGSNLGFLSNDDFKLHRKNMMPAFTVPHVRNLTDIFWRKAQEMVQCIGDELRANPDAPINFREYVSRATLDNIGLAGMGHDFQTLQQPDNDLRNHYRKLILDPTRVFSWVGLLSRYFDMRVLMKVPLKKLIEISNSADYLRGITGGVIRQRKEKLVAGEDLSKKDIVTVALASGVFEEHHLIDHVMTFLTAGHESTATAFEWTMYELGRRPEMQQRLRAEVHNALGTDLAATEYGPRGQNLPYLNAFCNEVLRCYPFSPIIIKVAKQDTSMIGHRIPKGTVVIYSAEVTNRDKTLWGPDADVFNPDRWIGEGKANSGGASSNYAMLTFGAGPRNCIGANFARATLECLVAAVLSTFEIELVNPDTAGRLKFGQTNKSAEGVFGRLKFVRSANATQMPCKAKKSPVKRHSTHMRGLRYDAGLLAMNLWKLSVGILAAVKSVWNRGSPFAALTALWPTNEDGKYIIQAEGIRLAFTNHGAALTNLWLNNTHGEELDIVLGMDDALDYPQQTSNPYLNGVIGRYAGFLSGASYQVDETLYNLTANAHNGTSLYNGGEKGWGRQTWDIAVHINNSITFVLFDNRWNGFPGIFASCVTHTVTPYEWRIAFGVTPLLKAGPINLSQQVFFNLDGFRPNASDTVLDHKLHLPVAGMRFDVDDRGLPTGDIRSNREGKEFDFWSTPKSIGKELQTPESLFDVNYVLSHKPLGDKEDDPVAILSSHLSGITMELYTDQDALHVHTWDDKMGGLKLKKDQGEGKVPQHGAISLEMQDWPDAVHHPEWRHRKTIWGMDGLFTKFATYKFLVNGQ</sequence>
<keyword evidence="6" id="KW-0812">Transmembrane</keyword>
<proteinExistence type="predicted"/>
<feature type="transmembrane region" description="Helical" evidence="6">
    <location>
        <begin position="32"/>
        <end position="53"/>
    </location>
</feature>
<dbReference type="GO" id="GO:0020037">
    <property type="term" value="F:heme binding"/>
    <property type="evidence" value="ECO:0007669"/>
    <property type="project" value="InterPro"/>
</dbReference>
<dbReference type="PROSITE" id="PS00086">
    <property type="entry name" value="CYTOCHROME_P450"/>
    <property type="match status" value="1"/>
</dbReference>
<evidence type="ECO:0000256" key="3">
    <source>
        <dbReference type="ARBA" id="ARBA00023002"/>
    </source>
</evidence>
<evidence type="ECO:0000313" key="8">
    <source>
        <dbReference type="EMBL" id="CRL30864.1"/>
    </source>
</evidence>
<keyword evidence="2 5" id="KW-0479">Metal-binding</keyword>
<evidence type="ECO:0000256" key="1">
    <source>
        <dbReference type="ARBA" id="ARBA00001971"/>
    </source>
</evidence>
<keyword evidence="3" id="KW-0560">Oxidoreductase</keyword>
<dbReference type="Gene3D" id="1.10.630.10">
    <property type="entry name" value="Cytochrome P450"/>
    <property type="match status" value="1"/>
</dbReference>
<dbReference type="GO" id="GO:0016705">
    <property type="term" value="F:oxidoreductase activity, acting on paired donors, with incorporation or reduction of molecular oxygen"/>
    <property type="evidence" value="ECO:0007669"/>
    <property type="project" value="InterPro"/>
</dbReference>
<dbReference type="InterPro" id="IPR017972">
    <property type="entry name" value="Cyt_P450_CS"/>
</dbReference>
<evidence type="ECO:0000256" key="4">
    <source>
        <dbReference type="ARBA" id="ARBA00023004"/>
    </source>
</evidence>
<evidence type="ECO:0000256" key="2">
    <source>
        <dbReference type="ARBA" id="ARBA00022723"/>
    </source>
</evidence>
<dbReference type="Gene3D" id="2.70.98.10">
    <property type="match status" value="1"/>
</dbReference>
<dbReference type="InterPro" id="IPR036396">
    <property type="entry name" value="Cyt_P450_sf"/>
</dbReference>
<dbReference type="GO" id="GO:0005975">
    <property type="term" value="P:carbohydrate metabolic process"/>
    <property type="evidence" value="ECO:0007669"/>
    <property type="project" value="InterPro"/>
</dbReference>
<keyword evidence="6" id="KW-1133">Transmembrane helix</keyword>
<organism evidence="8 9">
    <name type="scientific">Penicillium camemberti (strain FM 013)</name>
    <dbReference type="NCBI Taxonomy" id="1429867"/>
    <lineage>
        <taxon>Eukaryota</taxon>
        <taxon>Fungi</taxon>
        <taxon>Dikarya</taxon>
        <taxon>Ascomycota</taxon>
        <taxon>Pezizomycotina</taxon>
        <taxon>Eurotiomycetes</taxon>
        <taxon>Eurotiomycetidae</taxon>
        <taxon>Eurotiales</taxon>
        <taxon>Aspergillaceae</taxon>
        <taxon>Penicillium</taxon>
    </lineage>
</organism>
<keyword evidence="4 5" id="KW-0408">Iron</keyword>
<dbReference type="InterPro" id="IPR011013">
    <property type="entry name" value="Gal_mutarotase_sf_dom"/>
</dbReference>
<accession>A0A0G4PXK9</accession>
<dbReference type="CDD" id="cd11069">
    <property type="entry name" value="CYP_FUM15-like"/>
    <property type="match status" value="1"/>
</dbReference>
<dbReference type="Pfam" id="PF01263">
    <property type="entry name" value="Aldose_epim"/>
    <property type="match status" value="1"/>
</dbReference>
<dbReference type="SUPFAM" id="SSF74650">
    <property type="entry name" value="Galactose mutarotase-like"/>
    <property type="match status" value="1"/>
</dbReference>
<dbReference type="GO" id="GO:0004497">
    <property type="term" value="F:monooxygenase activity"/>
    <property type="evidence" value="ECO:0007669"/>
    <property type="project" value="InterPro"/>
</dbReference>
<dbReference type="EMBL" id="HG793195">
    <property type="protein sequence ID" value="CRL30864.1"/>
    <property type="molecule type" value="Genomic_DNA"/>
</dbReference>
<dbReference type="PRINTS" id="PR00463">
    <property type="entry name" value="EP450I"/>
</dbReference>
<reference evidence="8 9" key="1">
    <citation type="journal article" date="2014" name="Nat. Commun.">
        <title>Multiple recent horizontal transfers of a large genomic region in cheese making fungi.</title>
        <authorList>
            <person name="Cheeseman K."/>
            <person name="Ropars J."/>
            <person name="Renault P."/>
            <person name="Dupont J."/>
            <person name="Gouzy J."/>
            <person name="Branca A."/>
            <person name="Abraham A.L."/>
            <person name="Ceppi M."/>
            <person name="Conseiller E."/>
            <person name="Debuchy R."/>
            <person name="Malagnac F."/>
            <person name="Goarin A."/>
            <person name="Silar P."/>
            <person name="Lacoste S."/>
            <person name="Sallet E."/>
            <person name="Bensimon A."/>
            <person name="Giraud T."/>
            <person name="Brygoo Y."/>
        </authorList>
    </citation>
    <scope>NUCLEOTIDE SEQUENCE [LARGE SCALE GENOMIC DNA]</scope>
    <source>
        <strain evidence="9">FM 013</strain>
    </source>
</reference>
<name>A0A0G4PXK9_PENC3</name>
<keyword evidence="9" id="KW-1185">Reference proteome</keyword>
<dbReference type="PANTHER" id="PTHR24305">
    <property type="entry name" value="CYTOCHROME P450"/>
    <property type="match status" value="1"/>
</dbReference>
<dbReference type="AlphaFoldDB" id="A0A0G4PXK9"/>
<dbReference type="Pfam" id="PF00067">
    <property type="entry name" value="p450"/>
    <property type="match status" value="1"/>
</dbReference>
<protein>
    <submittedName>
        <fullName evidence="8">Cytochrome P450</fullName>
    </submittedName>
</protein>
<dbReference type="InterPro" id="IPR002401">
    <property type="entry name" value="Cyt_P450_E_grp-I"/>
</dbReference>
<dbReference type="InterPro" id="IPR050121">
    <property type="entry name" value="Cytochrome_P450_monoxygenase"/>
</dbReference>
<evidence type="ECO:0000313" key="9">
    <source>
        <dbReference type="Proteomes" id="UP000053732"/>
    </source>
</evidence>
<evidence type="ECO:0000256" key="5">
    <source>
        <dbReference type="PIRSR" id="PIRSR602401-1"/>
    </source>
</evidence>
<keyword evidence="7" id="KW-0732">Signal</keyword>
<dbReference type="GO" id="GO:0016853">
    <property type="term" value="F:isomerase activity"/>
    <property type="evidence" value="ECO:0007669"/>
    <property type="project" value="InterPro"/>
</dbReference>
<evidence type="ECO:0000256" key="7">
    <source>
        <dbReference type="SAM" id="SignalP"/>
    </source>
</evidence>
<keyword evidence="5" id="KW-0349">Heme</keyword>
<evidence type="ECO:0000256" key="6">
    <source>
        <dbReference type="SAM" id="Phobius"/>
    </source>
</evidence>
<dbReference type="GO" id="GO:0043386">
    <property type="term" value="P:mycotoxin biosynthetic process"/>
    <property type="evidence" value="ECO:0007669"/>
    <property type="project" value="UniProtKB-ARBA"/>
</dbReference>
<dbReference type="SUPFAM" id="SSF48264">
    <property type="entry name" value="Cytochrome P450"/>
    <property type="match status" value="1"/>
</dbReference>
<dbReference type="GO" id="GO:0005506">
    <property type="term" value="F:iron ion binding"/>
    <property type="evidence" value="ECO:0007669"/>
    <property type="project" value="InterPro"/>
</dbReference>
<dbReference type="InterPro" id="IPR001128">
    <property type="entry name" value="Cyt_P450"/>
</dbReference>
<dbReference type="InterPro" id="IPR014718">
    <property type="entry name" value="GH-type_carb-bd"/>
</dbReference>
<feature type="signal peptide" evidence="7">
    <location>
        <begin position="1"/>
        <end position="20"/>
    </location>
</feature>
<gene>
    <name evidence="8" type="ORF">PCAMFM013_S062g000003</name>
</gene>
<dbReference type="PRINTS" id="PR00385">
    <property type="entry name" value="P450"/>
</dbReference>
<dbReference type="GO" id="GO:0030246">
    <property type="term" value="F:carbohydrate binding"/>
    <property type="evidence" value="ECO:0007669"/>
    <property type="project" value="InterPro"/>
</dbReference>